<reference evidence="1 2" key="1">
    <citation type="submission" date="2024-09" db="EMBL/GenBank/DDBJ databases">
        <authorList>
            <person name="Sun Q."/>
            <person name="Mori K."/>
        </authorList>
    </citation>
    <scope>NUCLEOTIDE SEQUENCE [LARGE SCALE GENOMIC DNA]</scope>
    <source>
        <strain evidence="1 2">CCM 7609</strain>
    </source>
</reference>
<proteinExistence type="predicted"/>
<name>A0ABV5FY51_9MICC</name>
<evidence type="ECO:0000313" key="2">
    <source>
        <dbReference type="Proteomes" id="UP001589575"/>
    </source>
</evidence>
<dbReference type="Proteomes" id="UP001589575">
    <property type="component" value="Unassembled WGS sequence"/>
</dbReference>
<dbReference type="EMBL" id="JBHMFI010000001">
    <property type="protein sequence ID" value="MFB9071585.1"/>
    <property type="molecule type" value="Genomic_DNA"/>
</dbReference>
<keyword evidence="2" id="KW-1185">Reference proteome</keyword>
<evidence type="ECO:0000313" key="1">
    <source>
        <dbReference type="EMBL" id="MFB9071585.1"/>
    </source>
</evidence>
<organism evidence="1 2">
    <name type="scientific">Citricoccus parietis</name>
    <dbReference type="NCBI Taxonomy" id="592307"/>
    <lineage>
        <taxon>Bacteria</taxon>
        <taxon>Bacillati</taxon>
        <taxon>Actinomycetota</taxon>
        <taxon>Actinomycetes</taxon>
        <taxon>Micrococcales</taxon>
        <taxon>Micrococcaceae</taxon>
        <taxon>Citricoccus</taxon>
    </lineage>
</organism>
<sequence>MVVVDPKLVDQHFKDIFERRSEPVAAHGEVKFLHHGDVFGFCSTATPPGAATSLGHDVCQSIPVSVDLKVQRSEQCRALDSG</sequence>
<accession>A0ABV5FY51</accession>
<gene>
    <name evidence="1" type="ORF">ACFFX0_10370</name>
</gene>
<comment type="caution">
    <text evidence="1">The sequence shown here is derived from an EMBL/GenBank/DDBJ whole genome shotgun (WGS) entry which is preliminary data.</text>
</comment>
<protein>
    <submittedName>
        <fullName evidence="1">Uncharacterized protein</fullName>
    </submittedName>
</protein>